<comment type="caution">
    <text evidence="1">The sequence shown here is derived from an EMBL/GenBank/DDBJ whole genome shotgun (WGS) entry which is preliminary data.</text>
</comment>
<organism evidence="1 2">
    <name type="scientific">Forsythia ovata</name>
    <dbReference type="NCBI Taxonomy" id="205694"/>
    <lineage>
        <taxon>Eukaryota</taxon>
        <taxon>Viridiplantae</taxon>
        <taxon>Streptophyta</taxon>
        <taxon>Embryophyta</taxon>
        <taxon>Tracheophyta</taxon>
        <taxon>Spermatophyta</taxon>
        <taxon>Magnoliopsida</taxon>
        <taxon>eudicotyledons</taxon>
        <taxon>Gunneridae</taxon>
        <taxon>Pentapetalae</taxon>
        <taxon>asterids</taxon>
        <taxon>lamiids</taxon>
        <taxon>Lamiales</taxon>
        <taxon>Oleaceae</taxon>
        <taxon>Forsythieae</taxon>
        <taxon>Forsythia</taxon>
    </lineage>
</organism>
<gene>
    <name evidence="1" type="ORF">Fot_02220</name>
</gene>
<evidence type="ECO:0000313" key="1">
    <source>
        <dbReference type="EMBL" id="KAL2557481.1"/>
    </source>
</evidence>
<dbReference type="Proteomes" id="UP001604277">
    <property type="component" value="Unassembled WGS sequence"/>
</dbReference>
<dbReference type="EMBL" id="JBFOLJ010000001">
    <property type="protein sequence ID" value="KAL2557481.1"/>
    <property type="molecule type" value="Genomic_DNA"/>
</dbReference>
<sequence>MKAFGESLREEILRSLKSDGLGFSKETRKELNVGLTVGHIRTKMKGWRKKRLAVAEKNRERLEGGTLEELKSTGQRRLSVSHDLTSELISVPPPPKPVADRNAASLLFPVSVHLVASPGPLPS</sequence>
<reference evidence="2" key="1">
    <citation type="submission" date="2024-07" db="EMBL/GenBank/DDBJ databases">
        <title>Two chromosome-level genome assemblies of Korean endemic species Abeliophyllum distichum and Forsythia ovata (Oleaceae).</title>
        <authorList>
            <person name="Jang H."/>
        </authorList>
    </citation>
    <scope>NUCLEOTIDE SEQUENCE [LARGE SCALE GENOMIC DNA]</scope>
</reference>
<evidence type="ECO:0008006" key="3">
    <source>
        <dbReference type="Google" id="ProtNLM"/>
    </source>
</evidence>
<accession>A0ABD1X6S9</accession>
<name>A0ABD1X6S9_9LAMI</name>
<dbReference type="AlphaFoldDB" id="A0ABD1X6S9"/>
<keyword evidence="2" id="KW-1185">Reference proteome</keyword>
<evidence type="ECO:0000313" key="2">
    <source>
        <dbReference type="Proteomes" id="UP001604277"/>
    </source>
</evidence>
<proteinExistence type="predicted"/>
<protein>
    <recommendedName>
        <fullName evidence="3">Clr5 domain-containing protein</fullName>
    </recommendedName>
</protein>